<feature type="region of interest" description="Disordered" evidence="1">
    <location>
        <begin position="639"/>
        <end position="667"/>
    </location>
</feature>
<dbReference type="InterPro" id="IPR000719">
    <property type="entry name" value="Prot_kinase_dom"/>
</dbReference>
<dbReference type="Gene3D" id="1.10.510.10">
    <property type="entry name" value="Transferase(Phosphotransferase) domain 1"/>
    <property type="match status" value="1"/>
</dbReference>
<evidence type="ECO:0000313" key="3">
    <source>
        <dbReference type="EMBL" id="KAL0065071.1"/>
    </source>
</evidence>
<reference evidence="3 4" key="1">
    <citation type="submission" date="2024-05" db="EMBL/GenBank/DDBJ databases">
        <title>A draft genome resource for the thread blight pathogen Marasmius tenuissimus strain MS-2.</title>
        <authorList>
            <person name="Yulfo-Soto G.E."/>
            <person name="Baruah I.K."/>
            <person name="Amoako-Attah I."/>
            <person name="Bukari Y."/>
            <person name="Meinhardt L.W."/>
            <person name="Bailey B.A."/>
            <person name="Cohen S.P."/>
        </authorList>
    </citation>
    <scope>NUCLEOTIDE SEQUENCE [LARGE SCALE GENOMIC DNA]</scope>
    <source>
        <strain evidence="3 4">MS-2</strain>
    </source>
</reference>
<dbReference type="InterPro" id="IPR001245">
    <property type="entry name" value="Ser-Thr/Tyr_kinase_cat_dom"/>
</dbReference>
<dbReference type="Proteomes" id="UP001437256">
    <property type="component" value="Unassembled WGS sequence"/>
</dbReference>
<dbReference type="PANTHER" id="PTHR44329">
    <property type="entry name" value="SERINE/THREONINE-PROTEIN KINASE TNNI3K-RELATED"/>
    <property type="match status" value="1"/>
</dbReference>
<comment type="caution">
    <text evidence="3">The sequence shown here is derived from an EMBL/GenBank/DDBJ whole genome shotgun (WGS) entry which is preliminary data.</text>
</comment>
<dbReference type="InterPro" id="IPR008271">
    <property type="entry name" value="Ser/Thr_kinase_AS"/>
</dbReference>
<dbReference type="PROSITE" id="PS00108">
    <property type="entry name" value="PROTEIN_KINASE_ST"/>
    <property type="match status" value="1"/>
</dbReference>
<dbReference type="PROSITE" id="PS50011">
    <property type="entry name" value="PROTEIN_KINASE_DOM"/>
    <property type="match status" value="1"/>
</dbReference>
<proteinExistence type="predicted"/>
<evidence type="ECO:0000259" key="2">
    <source>
        <dbReference type="PROSITE" id="PS50011"/>
    </source>
</evidence>
<feature type="compositionally biased region" description="Acidic residues" evidence="1">
    <location>
        <begin position="639"/>
        <end position="656"/>
    </location>
</feature>
<name>A0ABR2ZVF5_9AGAR</name>
<evidence type="ECO:0000313" key="4">
    <source>
        <dbReference type="Proteomes" id="UP001437256"/>
    </source>
</evidence>
<sequence length="667" mass="75654">MKRRGKSVPLTITLSNFRATRALLQQLRLTDTLINLIFSLANYRPRQIYHRSERVTYRANDFNYLAISGIYLSTPPIPKTSEHLRISYVKFNMTAADQGWAANGGEGTYSNSHTWFEVSILKPIRAHASTTPFEESSLTKLSFLDPERAQTFFRGKGWDFKNTGRQVTWRVHNNITANQSFLGYEVKWIRGEKTRRRYEVGRGMGLGDGKGFVELLEPGDRIVLWARAEEDLWENIVEEATIEIGYEISQATKLNGPRSSQPEEYDSNADLRLLRQMVAGSPQLLNPRKPFVQDQPHIADIIDSIHHDIRNAAPGPQRKRLVKQFRALVREHRNLPSSILLNDVAIDGSYPLSGGGYSDIWKGTDGPKKVCLKVLRLHTHGGDQEREKVAARFLKETLVWTQLNHPNVLPFLGVNTKLFPRGFCLVSPWMDNGHLLSFLEKNLEHDKLTAICEIAAGMAYLHTLSILHGDIKATNVLVDDHGRCLLADFGVSEANTYSTTTGMKGSFRWMAPEMFGYQPVPVYALETRTHNARTKLPQDIYAFGCTVLEVISGKPPFFPLTDPMVMFQVLNNVRPERPKASWCPPSVWSLVGLCWAADKHVRPPAAFVYAFLTRLRDLRGVNLPWERIVIDGYFDFSEDDDDSEAEEIDVAEEQQLGEEGSRDDPRD</sequence>
<gene>
    <name evidence="3" type="ORF">AAF712_007907</name>
</gene>
<dbReference type="InterPro" id="IPR011009">
    <property type="entry name" value="Kinase-like_dom_sf"/>
</dbReference>
<dbReference type="SUPFAM" id="SSF56112">
    <property type="entry name" value="Protein kinase-like (PK-like)"/>
    <property type="match status" value="1"/>
</dbReference>
<evidence type="ECO:0000256" key="1">
    <source>
        <dbReference type="SAM" id="MobiDB-lite"/>
    </source>
</evidence>
<feature type="domain" description="Protein kinase" evidence="2">
    <location>
        <begin position="346"/>
        <end position="612"/>
    </location>
</feature>
<dbReference type="Pfam" id="PF07714">
    <property type="entry name" value="PK_Tyr_Ser-Thr"/>
    <property type="match status" value="1"/>
</dbReference>
<keyword evidence="4" id="KW-1185">Reference proteome</keyword>
<dbReference type="PANTHER" id="PTHR44329:SF214">
    <property type="entry name" value="PROTEIN KINASE DOMAIN-CONTAINING PROTEIN"/>
    <property type="match status" value="1"/>
</dbReference>
<dbReference type="InterPro" id="IPR051681">
    <property type="entry name" value="Ser/Thr_Kinases-Pseudokinases"/>
</dbReference>
<dbReference type="SMART" id="SM00220">
    <property type="entry name" value="S_TKc"/>
    <property type="match status" value="1"/>
</dbReference>
<accession>A0ABR2ZVF5</accession>
<organism evidence="3 4">
    <name type="scientific">Marasmius tenuissimus</name>
    <dbReference type="NCBI Taxonomy" id="585030"/>
    <lineage>
        <taxon>Eukaryota</taxon>
        <taxon>Fungi</taxon>
        <taxon>Dikarya</taxon>
        <taxon>Basidiomycota</taxon>
        <taxon>Agaricomycotina</taxon>
        <taxon>Agaricomycetes</taxon>
        <taxon>Agaricomycetidae</taxon>
        <taxon>Agaricales</taxon>
        <taxon>Marasmiineae</taxon>
        <taxon>Marasmiaceae</taxon>
        <taxon>Marasmius</taxon>
    </lineage>
</organism>
<protein>
    <recommendedName>
        <fullName evidence="2">Protein kinase domain-containing protein</fullName>
    </recommendedName>
</protein>
<dbReference type="EMBL" id="JBBXMP010000052">
    <property type="protein sequence ID" value="KAL0065071.1"/>
    <property type="molecule type" value="Genomic_DNA"/>
</dbReference>